<dbReference type="KEGG" id="hut:Huta_1303"/>
<name>C7NN79_HALUD</name>
<keyword evidence="1" id="KW-0472">Membrane</keyword>
<evidence type="ECO:0000313" key="3">
    <source>
        <dbReference type="Proteomes" id="UP000002071"/>
    </source>
</evidence>
<keyword evidence="3" id="KW-1185">Reference proteome</keyword>
<keyword evidence="1" id="KW-1133">Transmembrane helix</keyword>
<dbReference type="HOGENOM" id="CLU_2911444_0_0_2"/>
<dbReference type="STRING" id="519442.Huta_1303"/>
<sequence length="61" mass="6924">MERNAELLFAVSIYLVLVSILFKIPKENLGLSVLFLTMSAATLLAGINVEKRFVEINWRDL</sequence>
<accession>C7NN79</accession>
<dbReference type="Proteomes" id="UP000002071">
    <property type="component" value="Chromosome"/>
</dbReference>
<dbReference type="RefSeq" id="WP_015789053.1">
    <property type="nucleotide sequence ID" value="NC_013158.1"/>
</dbReference>
<keyword evidence="1" id="KW-0812">Transmembrane</keyword>
<reference evidence="2 3" key="1">
    <citation type="journal article" date="2009" name="Stand. Genomic Sci.">
        <title>Complete genome sequence of Halorhabdus utahensis type strain (AX-2).</title>
        <authorList>
            <person name="Anderson I."/>
            <person name="Tindall B.J."/>
            <person name="Pomrenke H."/>
            <person name="Goker M."/>
            <person name="Lapidus A."/>
            <person name="Nolan M."/>
            <person name="Copeland A."/>
            <person name="Glavina Del Rio T."/>
            <person name="Chen F."/>
            <person name="Tice H."/>
            <person name="Cheng J.F."/>
            <person name="Lucas S."/>
            <person name="Chertkov O."/>
            <person name="Bruce D."/>
            <person name="Brettin T."/>
            <person name="Detter J.C."/>
            <person name="Han C."/>
            <person name="Goodwin L."/>
            <person name="Land M."/>
            <person name="Hauser L."/>
            <person name="Chang Y.J."/>
            <person name="Jeffries C.D."/>
            <person name="Pitluck S."/>
            <person name="Pati A."/>
            <person name="Mavromatis K."/>
            <person name="Ivanova N."/>
            <person name="Ovchinnikova G."/>
            <person name="Chen A."/>
            <person name="Palaniappan K."/>
            <person name="Chain P."/>
            <person name="Rohde M."/>
            <person name="Bristow J."/>
            <person name="Eisen J.A."/>
            <person name="Markowitz V."/>
            <person name="Hugenholtz P."/>
            <person name="Kyrpides N.C."/>
            <person name="Klenk H.P."/>
        </authorList>
    </citation>
    <scope>NUCLEOTIDE SEQUENCE [LARGE SCALE GENOMIC DNA]</scope>
    <source>
        <strain evidence="3">DSM 12940 / JCM 11049 / AX-2</strain>
    </source>
</reference>
<evidence type="ECO:0000256" key="1">
    <source>
        <dbReference type="SAM" id="Phobius"/>
    </source>
</evidence>
<dbReference type="AlphaFoldDB" id="C7NN79"/>
<protein>
    <submittedName>
        <fullName evidence="2">Uncharacterized protein</fullName>
    </submittedName>
</protein>
<dbReference type="EMBL" id="CP001687">
    <property type="protein sequence ID" value="ACV11479.1"/>
    <property type="molecule type" value="Genomic_DNA"/>
</dbReference>
<proteinExistence type="predicted"/>
<feature type="transmembrane region" description="Helical" evidence="1">
    <location>
        <begin position="7"/>
        <end position="24"/>
    </location>
</feature>
<gene>
    <name evidence="2" type="ordered locus">Huta_1303</name>
</gene>
<dbReference type="GeneID" id="8383580"/>
<feature type="transmembrane region" description="Helical" evidence="1">
    <location>
        <begin position="30"/>
        <end position="49"/>
    </location>
</feature>
<organism evidence="2 3">
    <name type="scientific">Halorhabdus utahensis (strain DSM 12940 / JCM 11049 / AX-2)</name>
    <dbReference type="NCBI Taxonomy" id="519442"/>
    <lineage>
        <taxon>Archaea</taxon>
        <taxon>Methanobacteriati</taxon>
        <taxon>Methanobacteriota</taxon>
        <taxon>Stenosarchaea group</taxon>
        <taxon>Halobacteria</taxon>
        <taxon>Halobacteriales</taxon>
        <taxon>Haloarculaceae</taxon>
        <taxon>Halorhabdus</taxon>
    </lineage>
</organism>
<evidence type="ECO:0000313" key="2">
    <source>
        <dbReference type="EMBL" id="ACV11479.1"/>
    </source>
</evidence>
<dbReference type="eggNOG" id="arCOG13146">
    <property type="taxonomic scope" value="Archaea"/>
</dbReference>